<dbReference type="Proteomes" id="UP001597061">
    <property type="component" value="Unassembled WGS sequence"/>
</dbReference>
<gene>
    <name evidence="3" type="ORF">ACFQ1R_11175</name>
</gene>
<reference evidence="4" key="1">
    <citation type="journal article" date="2019" name="Int. J. Syst. Evol. Microbiol.">
        <title>The Global Catalogue of Microorganisms (GCM) 10K type strain sequencing project: providing services to taxonomists for standard genome sequencing and annotation.</title>
        <authorList>
            <consortium name="The Broad Institute Genomics Platform"/>
            <consortium name="The Broad Institute Genome Sequencing Center for Infectious Disease"/>
            <person name="Wu L."/>
            <person name="Ma J."/>
        </authorList>
    </citation>
    <scope>NUCLEOTIDE SEQUENCE [LARGE SCALE GENOMIC DNA]</scope>
    <source>
        <strain evidence="4">CCUG 62414</strain>
    </source>
</reference>
<comment type="caution">
    <text evidence="3">The sequence shown here is derived from an EMBL/GenBank/DDBJ whole genome shotgun (WGS) entry which is preliminary data.</text>
</comment>
<dbReference type="Pfam" id="PF02493">
    <property type="entry name" value="MORN"/>
    <property type="match status" value="4"/>
</dbReference>
<dbReference type="Gene3D" id="2.20.110.10">
    <property type="entry name" value="Histone H3 K4-specific methyltransferase SET7/9 N-terminal domain"/>
    <property type="match status" value="2"/>
</dbReference>
<keyword evidence="1" id="KW-0677">Repeat</keyword>
<proteinExistence type="predicted"/>
<organism evidence="3 4">
    <name type="scientific">Mariniflexile jejuense</name>
    <dbReference type="NCBI Taxonomy" id="1173582"/>
    <lineage>
        <taxon>Bacteria</taxon>
        <taxon>Pseudomonadati</taxon>
        <taxon>Bacteroidota</taxon>
        <taxon>Flavobacteriia</taxon>
        <taxon>Flavobacteriales</taxon>
        <taxon>Flavobacteriaceae</taxon>
        <taxon>Mariniflexile</taxon>
    </lineage>
</organism>
<accession>A0ABW3JK58</accession>
<keyword evidence="2" id="KW-0732">Signal</keyword>
<feature type="chain" id="PRO_5046047057" description="MORN repeat protein" evidence="2">
    <location>
        <begin position="19"/>
        <end position="716"/>
    </location>
</feature>
<dbReference type="RefSeq" id="WP_379926254.1">
    <property type="nucleotide sequence ID" value="NZ_JBHTJI010000001.1"/>
</dbReference>
<protein>
    <recommendedName>
        <fullName evidence="5">MORN repeat protein</fullName>
    </recommendedName>
</protein>
<evidence type="ECO:0000256" key="1">
    <source>
        <dbReference type="ARBA" id="ARBA00022737"/>
    </source>
</evidence>
<evidence type="ECO:0000256" key="2">
    <source>
        <dbReference type="SAM" id="SignalP"/>
    </source>
</evidence>
<dbReference type="PANTHER" id="PTHR23084:SF263">
    <property type="entry name" value="MORN REPEAT-CONTAINING PROTEIN 1"/>
    <property type="match status" value="1"/>
</dbReference>
<keyword evidence="4" id="KW-1185">Reference proteome</keyword>
<feature type="signal peptide" evidence="2">
    <location>
        <begin position="1"/>
        <end position="18"/>
    </location>
</feature>
<dbReference type="EMBL" id="JBHTJI010000001">
    <property type="protein sequence ID" value="MFD0990661.1"/>
    <property type="molecule type" value="Genomic_DNA"/>
</dbReference>
<evidence type="ECO:0000313" key="4">
    <source>
        <dbReference type="Proteomes" id="UP001597061"/>
    </source>
</evidence>
<name>A0ABW3JK58_9FLAO</name>
<dbReference type="PANTHER" id="PTHR23084">
    <property type="entry name" value="PHOSPHATIDYLINOSITOL-4-PHOSPHATE 5-KINASE RELATED"/>
    <property type="match status" value="1"/>
</dbReference>
<dbReference type="SUPFAM" id="SSF82185">
    <property type="entry name" value="Histone H3 K4-specific methyltransferase SET7/9 N-terminal domain"/>
    <property type="match status" value="2"/>
</dbReference>
<evidence type="ECO:0000313" key="3">
    <source>
        <dbReference type="EMBL" id="MFD0990661.1"/>
    </source>
</evidence>
<dbReference type="InterPro" id="IPR003409">
    <property type="entry name" value="MORN"/>
</dbReference>
<dbReference type="SMART" id="SM00698">
    <property type="entry name" value="MORN"/>
    <property type="match status" value="5"/>
</dbReference>
<sequence>MKQFIYIITALCFSNLFAQNVDLVNAPQNPIALKFKLEHFNLKGDVYCYDNRYYFNKEGLLTKKSDYQGDNTFTYKNGKLVNDSASNELKVNDQGYITSQKLTYSLNDYTYNEKGLLTSYTETRKQGYNEPLIVKLKKYTYDTQNRIVKEEEYLSNVLKSTKTFKYQKEGAILKVFIEEIKDSKTERSEKRYKEGRLTYSKSDFDNIELKVEAVLDAKANSIKDQHINNGTVTDTFDYSIVYYSDANKPIDYKIVIKKGANGNLYQHVYRNGNYFSTSLKSQLEGTNDLLFYDDLTQNYYLAKDAYNKTLTDGFNIKMELIAKNSEALLKNLPENKVVVFYQGKNVFLNSKISNSFSNENHIFSYHVDKKTFEEKTFFFKDAKDKIFVSGELLPENKDQFYYYLNGKTNKDFIVLKGKNISNTTYSNQVEFGDYGLLTYINNVPTYVFPDYYNMEKDKIYLARMYDEKSDLEILKNTKASTTTLNTTPKAPTPECVSGNCIDGYGEQKTINNSTFTGFFKNGKPNGFGKETYNDGSGFYEGTFKDGFRDGYGFYKWNSSGQYYIGQWQTGKQHGYGYFKKDTEVFQAGYYENGKQTRNMLTQNFINKQAVGNCIGDCTNGFGFYQYANNDKYVGFFTNSKRNYIGAYTWAGGNAFMGEFYNDQLTGQASEFYKVDESTYYGTFSNGKRHGFGAYFNKSNQLVSKGYWENGTLKTPY</sequence>
<evidence type="ECO:0008006" key="5">
    <source>
        <dbReference type="Google" id="ProtNLM"/>
    </source>
</evidence>